<feature type="compositionally biased region" description="Polar residues" evidence="1">
    <location>
        <begin position="401"/>
        <end position="417"/>
    </location>
</feature>
<dbReference type="EMBL" id="CAXLJL010000179">
    <property type="protein sequence ID" value="CAL5134113.1"/>
    <property type="molecule type" value="Genomic_DNA"/>
</dbReference>
<accession>A0AAV2TG29</accession>
<feature type="region of interest" description="Disordered" evidence="1">
    <location>
        <begin position="378"/>
        <end position="418"/>
    </location>
</feature>
<organism evidence="2 3">
    <name type="scientific">Calicophoron daubneyi</name>
    <name type="common">Rumen fluke</name>
    <name type="synonym">Paramphistomum daubneyi</name>
    <dbReference type="NCBI Taxonomy" id="300641"/>
    <lineage>
        <taxon>Eukaryota</taxon>
        <taxon>Metazoa</taxon>
        <taxon>Spiralia</taxon>
        <taxon>Lophotrochozoa</taxon>
        <taxon>Platyhelminthes</taxon>
        <taxon>Trematoda</taxon>
        <taxon>Digenea</taxon>
        <taxon>Plagiorchiida</taxon>
        <taxon>Pronocephalata</taxon>
        <taxon>Paramphistomoidea</taxon>
        <taxon>Paramphistomidae</taxon>
        <taxon>Calicophoron</taxon>
    </lineage>
</organism>
<sequence>MQNKGPNEFTHSPGSGPGTPVAQFNLNPAQRDSREPVRSYNLQYLKSDRNSSVQTVNSVRPLTGSLLSADDSQMMQPAYATQDDVRTPEVQRSYTAGSIKRVPAYDDQGQASRPETVTDERHRLMPFGPPTTGPTAGSRMIVEPPGYGPPDSQPNTTLSPTIGSIRDSVAMDRLGQGHSEVTEQRLSITPAFVNGSANDQGGNVLLDMSTPKKTLNLQDIDPNSVLGTIEITQNIIVKCLPGDGKMNALVPSQIAEPKLRQPSEVRFSSAQPLESTPVYANHPSHPSYVETLSNFSDHRTRTIADRTMDMTGSRSDQQKKKKKCCLCCVKKKKKPRSDRDITFTRSDGERSQAIHTEGYDGFMDSLDSAKLEAQLLSENAPPPDSAKSGCCKRKKKQKSRTSGLESRSSPTSQQNYDGQMYPRSIRSEIPLVQHQPCLPVEVCSQLNTLMAATAFEDNGMQEGQGPASNPGSASSTGANQQPCPCMHQPFYFMPYFFVPSPNGYGQASSGFYYCPNGPPSVYPYGNSLNNQPHSSQFYSQSSQKHPRAWCC</sequence>
<protein>
    <recommendedName>
        <fullName evidence="4">Period</fullName>
    </recommendedName>
</protein>
<reference evidence="2" key="1">
    <citation type="submission" date="2024-06" db="EMBL/GenBank/DDBJ databases">
        <authorList>
            <person name="Liu X."/>
            <person name="Lenzi L."/>
            <person name="Haldenby T S."/>
            <person name="Uol C."/>
        </authorList>
    </citation>
    <scope>NUCLEOTIDE SEQUENCE</scope>
</reference>
<comment type="caution">
    <text evidence="2">The sequence shown here is derived from an EMBL/GenBank/DDBJ whole genome shotgun (WGS) entry which is preliminary data.</text>
</comment>
<name>A0AAV2TG29_CALDB</name>
<dbReference type="Proteomes" id="UP001497525">
    <property type="component" value="Unassembled WGS sequence"/>
</dbReference>
<feature type="compositionally biased region" description="Basic residues" evidence="1">
    <location>
        <begin position="390"/>
        <end position="399"/>
    </location>
</feature>
<evidence type="ECO:0000313" key="3">
    <source>
        <dbReference type="Proteomes" id="UP001497525"/>
    </source>
</evidence>
<feature type="region of interest" description="Disordered" evidence="1">
    <location>
        <begin position="459"/>
        <end position="480"/>
    </location>
</feature>
<feature type="compositionally biased region" description="Polar residues" evidence="1">
    <location>
        <begin position="1"/>
        <end position="13"/>
    </location>
</feature>
<dbReference type="AlphaFoldDB" id="A0AAV2TG29"/>
<gene>
    <name evidence="2" type="ORF">CDAUBV1_LOCUS7339</name>
</gene>
<evidence type="ECO:0000256" key="1">
    <source>
        <dbReference type="SAM" id="MobiDB-lite"/>
    </source>
</evidence>
<evidence type="ECO:0008006" key="4">
    <source>
        <dbReference type="Google" id="ProtNLM"/>
    </source>
</evidence>
<proteinExistence type="predicted"/>
<feature type="region of interest" description="Disordered" evidence="1">
    <location>
        <begin position="1"/>
        <end position="37"/>
    </location>
</feature>
<evidence type="ECO:0000313" key="2">
    <source>
        <dbReference type="EMBL" id="CAL5134113.1"/>
    </source>
</evidence>
<feature type="compositionally biased region" description="Polar residues" evidence="1">
    <location>
        <begin position="466"/>
        <end position="480"/>
    </location>
</feature>